<evidence type="ECO:0000256" key="6">
    <source>
        <dbReference type="ARBA" id="ARBA00023136"/>
    </source>
</evidence>
<evidence type="ECO:0000256" key="7">
    <source>
        <dbReference type="ARBA" id="ARBA00023177"/>
    </source>
</evidence>
<dbReference type="Proteomes" id="UP000272560">
    <property type="component" value="Unassembled WGS sequence"/>
</dbReference>
<dbReference type="PANTHER" id="PTHR43029">
    <property type="entry name" value="AMMONIUM TRANSPORTER MEP2"/>
    <property type="match status" value="1"/>
</dbReference>
<feature type="transmembrane region" description="Helical" evidence="9">
    <location>
        <begin position="364"/>
        <end position="386"/>
    </location>
</feature>
<feature type="transmembrane region" description="Helical" evidence="9">
    <location>
        <begin position="267"/>
        <end position="284"/>
    </location>
</feature>
<dbReference type="AlphaFoldDB" id="A0A3A5LZD8"/>
<keyword evidence="5 9" id="KW-1133">Transmembrane helix</keyword>
<evidence type="ECO:0000313" key="12">
    <source>
        <dbReference type="EMBL" id="RJT78049.1"/>
    </source>
</evidence>
<feature type="transmembrane region" description="Helical" evidence="9">
    <location>
        <begin position="101"/>
        <end position="123"/>
    </location>
</feature>
<feature type="compositionally biased region" description="Basic and acidic residues" evidence="10">
    <location>
        <begin position="419"/>
        <end position="438"/>
    </location>
</feature>
<organism evidence="12 13">
    <name type="scientific">Arthrobacter cheniae</name>
    <dbReference type="NCBI Taxonomy" id="1258888"/>
    <lineage>
        <taxon>Bacteria</taxon>
        <taxon>Bacillati</taxon>
        <taxon>Actinomycetota</taxon>
        <taxon>Actinomycetes</taxon>
        <taxon>Micrococcales</taxon>
        <taxon>Micrococcaceae</taxon>
        <taxon>Arthrobacter</taxon>
    </lineage>
</organism>
<dbReference type="PANTHER" id="PTHR43029:SF10">
    <property type="entry name" value="AMMONIUM TRANSPORTER MEP2"/>
    <property type="match status" value="1"/>
</dbReference>
<dbReference type="InterPro" id="IPR024041">
    <property type="entry name" value="NH4_transpt_AmtB-like_dom"/>
</dbReference>
<dbReference type="Pfam" id="PF00909">
    <property type="entry name" value="Ammonium_transp"/>
    <property type="match status" value="1"/>
</dbReference>
<dbReference type="Gene3D" id="1.10.3430.10">
    <property type="entry name" value="Ammonium transporter AmtB like domains"/>
    <property type="match status" value="1"/>
</dbReference>
<name>A0A3A5LZD8_9MICC</name>
<dbReference type="OrthoDB" id="9814202at2"/>
<feature type="transmembrane region" description="Helical" evidence="9">
    <location>
        <begin position="323"/>
        <end position="344"/>
    </location>
</feature>
<comment type="caution">
    <text evidence="12">The sequence shown here is derived from an EMBL/GenBank/DDBJ whole genome shotgun (WGS) entry which is preliminary data.</text>
</comment>
<feature type="transmembrane region" description="Helical" evidence="9">
    <location>
        <begin position="43"/>
        <end position="66"/>
    </location>
</feature>
<keyword evidence="3 9" id="KW-0813">Transport</keyword>
<evidence type="ECO:0000256" key="4">
    <source>
        <dbReference type="ARBA" id="ARBA00022692"/>
    </source>
</evidence>
<evidence type="ECO:0000256" key="10">
    <source>
        <dbReference type="SAM" id="MobiDB-lite"/>
    </source>
</evidence>
<evidence type="ECO:0000256" key="2">
    <source>
        <dbReference type="ARBA" id="ARBA00005887"/>
    </source>
</evidence>
<keyword evidence="7 9" id="KW-0924">Ammonia transport</keyword>
<dbReference type="GO" id="GO:0005886">
    <property type="term" value="C:plasma membrane"/>
    <property type="evidence" value="ECO:0007669"/>
    <property type="project" value="UniProtKB-SubCell"/>
</dbReference>
<proteinExistence type="inferred from homology"/>
<dbReference type="InterPro" id="IPR001905">
    <property type="entry name" value="Ammonium_transpt"/>
</dbReference>
<evidence type="ECO:0000256" key="5">
    <source>
        <dbReference type="ARBA" id="ARBA00022989"/>
    </source>
</evidence>
<feature type="transmembrane region" description="Helical" evidence="9">
    <location>
        <begin position="171"/>
        <end position="195"/>
    </location>
</feature>
<evidence type="ECO:0000256" key="1">
    <source>
        <dbReference type="ARBA" id="ARBA00004141"/>
    </source>
</evidence>
<reference evidence="12 13" key="1">
    <citation type="submission" date="2018-09" db="EMBL/GenBank/DDBJ databases">
        <title>Novel species of Arthrobacter.</title>
        <authorList>
            <person name="Liu Q."/>
            <person name="Xin Y.-H."/>
        </authorList>
    </citation>
    <scope>NUCLEOTIDE SEQUENCE [LARGE SCALE GENOMIC DNA]</scope>
    <source>
        <strain evidence="12 13">Hz2</strain>
    </source>
</reference>
<comment type="similarity">
    <text evidence="2 9">Belongs to the ammonia transporter channel (TC 1.A.11.2) family.</text>
</comment>
<keyword evidence="6 9" id="KW-0472">Membrane</keyword>
<feature type="transmembrane region" description="Helical" evidence="9">
    <location>
        <begin position="290"/>
        <end position="311"/>
    </location>
</feature>
<dbReference type="InterPro" id="IPR029020">
    <property type="entry name" value="Ammonium/urea_transptr"/>
</dbReference>
<feature type="domain" description="Ammonium transporter AmtB-like" evidence="11">
    <location>
        <begin position="11"/>
        <end position="416"/>
    </location>
</feature>
<dbReference type="EMBL" id="QZVT01000007">
    <property type="protein sequence ID" value="RJT78049.1"/>
    <property type="molecule type" value="Genomic_DNA"/>
</dbReference>
<evidence type="ECO:0000259" key="11">
    <source>
        <dbReference type="Pfam" id="PF00909"/>
    </source>
</evidence>
<dbReference type="NCBIfam" id="TIGR00836">
    <property type="entry name" value="amt"/>
    <property type="match status" value="1"/>
</dbReference>
<dbReference type="SUPFAM" id="SSF111352">
    <property type="entry name" value="Ammonium transporter"/>
    <property type="match status" value="1"/>
</dbReference>
<feature type="region of interest" description="Disordered" evidence="10">
    <location>
        <begin position="417"/>
        <end position="456"/>
    </location>
</feature>
<protein>
    <recommendedName>
        <fullName evidence="8 9">Ammonium transporter</fullName>
    </recommendedName>
</protein>
<sequence>MDTAAIAGNTAWVLTAVIAVALMLPGLALFYGGMVSRRTTMNMMLMVLGAFCVVGVLWVAFGYSAVFGNSIGGLGLLGNPLEYAGLGQLLTAPADAALPPLALAALHLMFAGLTAGIVAGAAADRMKFSAWLVFAGVWATLVYFPVAHWVFAFDSADGAVQGGWIANTLGAIDYAGSTAIHVNSGVAALALALVLGKRRTWPVQPKAHNLPFTLLGVGLLFTGWIGFDGSGLGAADNNAAVAVFNTVAATCAGVCVWLLVERLRDGHPTTLGASSGAIAALVAITPSCGAVTPLGALAIGAAAGAVCYFAVSLKYKLGFDDALDVTALHFIGGVVGGLLIGLISTPEAPSGATGLLYGGGFDLLGRQAVAILAVLTYTFTVTWVLAKVLDRTMGIRVPEAVEARGLDIALHAENAYENGSDKAHSPRGHAEQLHHLEAEAPVESDVEEEVQPQSHL</sequence>
<keyword evidence="4 9" id="KW-0812">Transmembrane</keyword>
<keyword evidence="13" id="KW-1185">Reference proteome</keyword>
<dbReference type="PROSITE" id="PS01219">
    <property type="entry name" value="AMMONIUM_TRANSP"/>
    <property type="match status" value="1"/>
</dbReference>
<evidence type="ECO:0000256" key="8">
    <source>
        <dbReference type="ARBA" id="ARBA00050025"/>
    </source>
</evidence>
<comment type="subcellular location">
    <subcellularLocation>
        <location evidence="9">Cell membrane</location>
        <topology evidence="9">Multi-pass membrane protein</topology>
    </subcellularLocation>
    <subcellularLocation>
        <location evidence="1">Membrane</location>
        <topology evidence="1">Multi-pass membrane protein</topology>
    </subcellularLocation>
</comment>
<evidence type="ECO:0000256" key="3">
    <source>
        <dbReference type="ARBA" id="ARBA00022448"/>
    </source>
</evidence>
<feature type="transmembrane region" description="Helical" evidence="9">
    <location>
        <begin position="12"/>
        <end position="31"/>
    </location>
</feature>
<gene>
    <name evidence="12" type="ORF">D6T63_13985</name>
</gene>
<feature type="transmembrane region" description="Helical" evidence="9">
    <location>
        <begin position="207"/>
        <end position="227"/>
    </location>
</feature>
<feature type="transmembrane region" description="Helical" evidence="9">
    <location>
        <begin position="239"/>
        <end position="260"/>
    </location>
</feature>
<dbReference type="RefSeq" id="WP_120149663.1">
    <property type="nucleotide sequence ID" value="NZ_QZVT01000007.1"/>
</dbReference>
<dbReference type="InterPro" id="IPR018047">
    <property type="entry name" value="Ammonium_transpt_CS"/>
</dbReference>
<evidence type="ECO:0000313" key="13">
    <source>
        <dbReference type="Proteomes" id="UP000272560"/>
    </source>
</evidence>
<evidence type="ECO:0000256" key="9">
    <source>
        <dbReference type="RuleBase" id="RU362002"/>
    </source>
</evidence>
<accession>A0A3A5LZD8</accession>
<feature type="compositionally biased region" description="Acidic residues" evidence="10">
    <location>
        <begin position="440"/>
        <end position="450"/>
    </location>
</feature>
<dbReference type="GO" id="GO:0008519">
    <property type="term" value="F:ammonium channel activity"/>
    <property type="evidence" value="ECO:0007669"/>
    <property type="project" value="InterPro"/>
</dbReference>
<feature type="transmembrane region" description="Helical" evidence="9">
    <location>
        <begin position="130"/>
        <end position="151"/>
    </location>
</feature>